<comment type="caution">
    <text evidence="2">The sequence shown here is derived from an EMBL/GenBank/DDBJ whole genome shotgun (WGS) entry which is preliminary data.</text>
</comment>
<organism evidence="2 3">
    <name type="scientific">Cellulomonas phragmiteti</name>
    <dbReference type="NCBI Taxonomy" id="478780"/>
    <lineage>
        <taxon>Bacteria</taxon>
        <taxon>Bacillati</taxon>
        <taxon>Actinomycetota</taxon>
        <taxon>Actinomycetes</taxon>
        <taxon>Micrococcales</taxon>
        <taxon>Cellulomonadaceae</taxon>
        <taxon>Cellulomonas</taxon>
    </lineage>
</organism>
<proteinExistence type="predicted"/>
<keyword evidence="3" id="KW-1185">Reference proteome</keyword>
<dbReference type="Proteomes" id="UP000614741">
    <property type="component" value="Unassembled WGS sequence"/>
</dbReference>
<dbReference type="NCBIfam" id="TIGR03725">
    <property type="entry name" value="T6A_YeaZ"/>
    <property type="match status" value="1"/>
</dbReference>
<dbReference type="EMBL" id="BONP01000003">
    <property type="protein sequence ID" value="GIG39028.1"/>
    <property type="molecule type" value="Genomic_DNA"/>
</dbReference>
<dbReference type="PANTHER" id="PTHR11735:SF11">
    <property type="entry name" value="TRNA THREONYLCARBAMOYLADENOSINE BIOSYNTHESIS PROTEIN TSAB"/>
    <property type="match status" value="1"/>
</dbReference>
<dbReference type="CDD" id="cd24032">
    <property type="entry name" value="ASKHA_NBD_TsaB"/>
    <property type="match status" value="1"/>
</dbReference>
<dbReference type="Gene3D" id="3.30.420.40">
    <property type="match status" value="2"/>
</dbReference>
<evidence type="ECO:0000259" key="1">
    <source>
        <dbReference type="Pfam" id="PF00814"/>
    </source>
</evidence>
<dbReference type="InterPro" id="IPR000905">
    <property type="entry name" value="Gcp-like_dom"/>
</dbReference>
<gene>
    <name evidence="2" type="ORF">Cph01nite_07900</name>
</gene>
<evidence type="ECO:0000313" key="3">
    <source>
        <dbReference type="Proteomes" id="UP000614741"/>
    </source>
</evidence>
<dbReference type="SUPFAM" id="SSF53067">
    <property type="entry name" value="Actin-like ATPase domain"/>
    <property type="match status" value="2"/>
</dbReference>
<name>A0ABQ4DI64_9CELL</name>
<feature type="domain" description="Gcp-like" evidence="1">
    <location>
        <begin position="31"/>
        <end position="149"/>
    </location>
</feature>
<reference evidence="2 3" key="1">
    <citation type="submission" date="2021-01" db="EMBL/GenBank/DDBJ databases">
        <title>Whole genome shotgun sequence of Cellulomonas phragmiteti NBRC 110785.</title>
        <authorList>
            <person name="Komaki H."/>
            <person name="Tamura T."/>
        </authorList>
    </citation>
    <scope>NUCLEOTIDE SEQUENCE [LARGE SCALE GENOMIC DNA]</scope>
    <source>
        <strain evidence="2 3">NBRC 110785</strain>
    </source>
</reference>
<dbReference type="InterPro" id="IPR022496">
    <property type="entry name" value="T6A_TsaB"/>
</dbReference>
<sequence>MHLGIDTSGEVAASLVLDADRAETLSDDEPRRHAELLTPLITELLARHGRTVQDVESVVVGTGPAPFTGLRVGLVTARVLGLALGVPVHGVPSLDALAEAAAWSGLDDGTPLLVVTDARRREVYWARYEVRDGVAVPTAGPEVGAPADVPRTPDEVVLGAGRDLYPQVFGAADPRLTPEVPMLRRPDPTLLVRIAQRRLAAGAELPADPLYLRRPDAVPPAAGKRVLA</sequence>
<accession>A0ABQ4DI64</accession>
<dbReference type="PANTHER" id="PTHR11735">
    <property type="entry name" value="TRNA N6-ADENOSINE THREONYLCARBAMOYLTRANSFERASE"/>
    <property type="match status" value="1"/>
</dbReference>
<dbReference type="InterPro" id="IPR043129">
    <property type="entry name" value="ATPase_NBD"/>
</dbReference>
<dbReference type="Pfam" id="PF00814">
    <property type="entry name" value="TsaD"/>
    <property type="match status" value="1"/>
</dbReference>
<dbReference type="RefSeq" id="WP_239069012.1">
    <property type="nucleotide sequence ID" value="NZ_BONP01000003.1"/>
</dbReference>
<protein>
    <submittedName>
        <fullName evidence="2">tRNA (Adenosine(37)-N6)-threonylcarbamoyltransferase complex dimerization subunit type 1 TsaB</fullName>
    </submittedName>
</protein>
<evidence type="ECO:0000313" key="2">
    <source>
        <dbReference type="EMBL" id="GIG39028.1"/>
    </source>
</evidence>